<protein>
    <submittedName>
        <fullName evidence="2">Uncharacterized protein</fullName>
    </submittedName>
</protein>
<proteinExistence type="predicted"/>
<dbReference type="Proteomes" id="UP001335648">
    <property type="component" value="Unassembled WGS sequence"/>
</dbReference>
<evidence type="ECO:0000256" key="1">
    <source>
        <dbReference type="SAM" id="MobiDB-lite"/>
    </source>
</evidence>
<feature type="region of interest" description="Disordered" evidence="1">
    <location>
        <begin position="45"/>
        <end position="68"/>
    </location>
</feature>
<comment type="caution">
    <text evidence="2">The sequence shown here is derived from an EMBL/GenBank/DDBJ whole genome shotgun (WGS) entry which is preliminary data.</text>
</comment>
<accession>A0AAN8BW81</accession>
<reference evidence="2 3" key="1">
    <citation type="journal article" date="2023" name="Mol. Biol. Evol.">
        <title>Genomics of Secondarily Temperate Adaptation in the Only Non-Antarctic Icefish.</title>
        <authorList>
            <person name="Rivera-Colon A.G."/>
            <person name="Rayamajhi N."/>
            <person name="Minhas B.F."/>
            <person name="Madrigal G."/>
            <person name="Bilyk K.T."/>
            <person name="Yoon V."/>
            <person name="Hune M."/>
            <person name="Gregory S."/>
            <person name="Cheng C.H.C."/>
            <person name="Catchen J.M."/>
        </authorList>
    </citation>
    <scope>NUCLEOTIDE SEQUENCE [LARGE SCALE GENOMIC DNA]</scope>
    <source>
        <strain evidence="2">JC2023a</strain>
    </source>
</reference>
<name>A0AAN8BW81_9TELE</name>
<feature type="compositionally biased region" description="Polar residues" evidence="1">
    <location>
        <begin position="12"/>
        <end position="22"/>
    </location>
</feature>
<dbReference type="AlphaFoldDB" id="A0AAN8BW81"/>
<organism evidence="2 3">
    <name type="scientific">Champsocephalus esox</name>
    <name type="common">pike icefish</name>
    <dbReference type="NCBI Taxonomy" id="159716"/>
    <lineage>
        <taxon>Eukaryota</taxon>
        <taxon>Metazoa</taxon>
        <taxon>Chordata</taxon>
        <taxon>Craniata</taxon>
        <taxon>Vertebrata</taxon>
        <taxon>Euteleostomi</taxon>
        <taxon>Actinopterygii</taxon>
        <taxon>Neopterygii</taxon>
        <taxon>Teleostei</taxon>
        <taxon>Neoteleostei</taxon>
        <taxon>Acanthomorphata</taxon>
        <taxon>Eupercaria</taxon>
        <taxon>Perciformes</taxon>
        <taxon>Notothenioidei</taxon>
        <taxon>Channichthyidae</taxon>
        <taxon>Champsocephalus</taxon>
    </lineage>
</organism>
<keyword evidence="3" id="KW-1185">Reference proteome</keyword>
<evidence type="ECO:0000313" key="2">
    <source>
        <dbReference type="EMBL" id="KAK5890563.1"/>
    </source>
</evidence>
<feature type="region of interest" description="Disordered" evidence="1">
    <location>
        <begin position="1"/>
        <end position="28"/>
    </location>
</feature>
<evidence type="ECO:0000313" key="3">
    <source>
        <dbReference type="Proteomes" id="UP001335648"/>
    </source>
</evidence>
<sequence length="68" mass="7330">MDAPQAKLGSGICNTLVSSPSPERQDSDQEVQMLLHGELDRFDDTTVSLSKGFGGDGLNSKGRQQELH</sequence>
<dbReference type="EMBL" id="JAULUE010002056">
    <property type="protein sequence ID" value="KAK5890563.1"/>
    <property type="molecule type" value="Genomic_DNA"/>
</dbReference>
<gene>
    <name evidence="2" type="ORF">CesoFtcFv8_014076</name>
</gene>